<organism evidence="2 3">
    <name type="scientific">Flammeovirga agarivorans</name>
    <dbReference type="NCBI Taxonomy" id="2726742"/>
    <lineage>
        <taxon>Bacteria</taxon>
        <taxon>Pseudomonadati</taxon>
        <taxon>Bacteroidota</taxon>
        <taxon>Cytophagia</taxon>
        <taxon>Cytophagales</taxon>
        <taxon>Flammeovirgaceae</taxon>
        <taxon>Flammeovirga</taxon>
    </lineage>
</organism>
<dbReference type="Gene3D" id="2.40.160.130">
    <property type="entry name" value="Capsule assembly protein Wzi"/>
    <property type="match status" value="1"/>
</dbReference>
<protein>
    <recommendedName>
        <fullName evidence="4">Protein involved in gliding motility RemB</fullName>
    </recommendedName>
</protein>
<name>A0A7X8SN58_9BACT</name>
<accession>A0A7X8SN58</accession>
<evidence type="ECO:0000256" key="1">
    <source>
        <dbReference type="SAM" id="SignalP"/>
    </source>
</evidence>
<evidence type="ECO:0008006" key="4">
    <source>
        <dbReference type="Google" id="ProtNLM"/>
    </source>
</evidence>
<dbReference type="EMBL" id="JABAIL010000005">
    <property type="protein sequence ID" value="NLR93233.1"/>
    <property type="molecule type" value="Genomic_DNA"/>
</dbReference>
<evidence type="ECO:0000313" key="3">
    <source>
        <dbReference type="Proteomes" id="UP000585050"/>
    </source>
</evidence>
<dbReference type="Proteomes" id="UP000585050">
    <property type="component" value="Unassembled WGS sequence"/>
</dbReference>
<gene>
    <name evidence="2" type="ORF">HGP29_18670</name>
</gene>
<reference evidence="2 3" key="1">
    <citation type="submission" date="2020-04" db="EMBL/GenBank/DDBJ databases">
        <title>Flammeovirga sp. SR4, a novel species isolated from seawater.</title>
        <authorList>
            <person name="Wang X."/>
        </authorList>
    </citation>
    <scope>NUCLEOTIDE SEQUENCE [LARGE SCALE GENOMIC DNA]</scope>
    <source>
        <strain evidence="2 3">SR4</strain>
    </source>
</reference>
<proteinExistence type="predicted"/>
<keyword evidence="3" id="KW-1185">Reference proteome</keyword>
<feature type="signal peptide" evidence="1">
    <location>
        <begin position="1"/>
        <end position="26"/>
    </location>
</feature>
<comment type="caution">
    <text evidence="2">The sequence shown here is derived from an EMBL/GenBank/DDBJ whole genome shotgun (WGS) entry which is preliminary data.</text>
</comment>
<feature type="chain" id="PRO_5030595238" description="Protein involved in gliding motility RemB" evidence="1">
    <location>
        <begin position="27"/>
        <end position="585"/>
    </location>
</feature>
<keyword evidence="1" id="KW-0732">Signal</keyword>
<dbReference type="AlphaFoldDB" id="A0A7X8SN58"/>
<evidence type="ECO:0000313" key="2">
    <source>
        <dbReference type="EMBL" id="NLR93233.1"/>
    </source>
</evidence>
<sequence length="585" mass="67273">MNKYFLTVKGLLCGLLFFVSLQNVFSQTATVQYDPEYYHLIDRYEIKMKDFGKIYSNIKPYGRQDIANFVENFDSTYTGTLSEADKYQLSYLALDNWQYMSDTTIADVKKPFLKYFYRSKIDFVNVDEKDFEVHINPVLYLSTGDDNLNTSRPLVNQRGAVMYGSIANKVGFYFQASDNMERLPFYVQQYSDTHNGTIPGQQWYKDNGGGKYEYFNAQGYVNFMLVDKYIQAEFGRGKNFIGNGYRSLFLSTHANDYTYLKLNTRVWHLEYTNIFAQMNASNVAVAPGYPLPKKYSAMHHLGWNVTKNFNIGVFEQVIFSRADSTGNGSFDLSYLNPLIFYRSIEHGLGDVDNVQLGFDAKWNIWNRVQLYTQIMIDDMSVANFGKGFYGNKFAYQFGAKYIDAFGLPNLDLQGEMNVIDPYTYSHKNEKGITNGQLYGNQAHYYQELAHPNGANLYELIGIVRYRPHFLPKLSAVVKGIWREQGMNTYDENGNPLVNYGSNIFLDYNTAPGSPDSYGNSLLQGEKVSTLYIDAILTYSPFHNIFVDLRGTFRKVSSDDNASYNQDENYIGAAVRWNIGNRHYDF</sequence>
<dbReference type="InterPro" id="IPR038636">
    <property type="entry name" value="Wzi_sf"/>
</dbReference>
<dbReference type="RefSeq" id="WP_168883931.1">
    <property type="nucleotide sequence ID" value="NZ_JABAIL010000005.1"/>
</dbReference>